<dbReference type="Proteomes" id="UP000185860">
    <property type="component" value="Unassembled WGS sequence"/>
</dbReference>
<dbReference type="RefSeq" id="WP_073596082.1">
    <property type="nucleotide sequence ID" value="NZ_MRCE01000033.1"/>
</dbReference>
<gene>
    <name evidence="1" type="ORF">NIES2119_24315</name>
</gene>
<sequence>MKKVFWKIETCPKCSTFAVKSLDEFWGCLNCGDLSEAAISNFLAGKCAFCGKPIIPLMDACLCCGNQPKYLDIALKNY</sequence>
<dbReference type="EMBL" id="MRCE01000033">
    <property type="protein sequence ID" value="OKH33027.1"/>
    <property type="molecule type" value="Genomic_DNA"/>
</dbReference>
<accession>A0A1U7I952</accession>
<dbReference type="STRING" id="454136.NIES2119_24315"/>
<reference evidence="1 2" key="1">
    <citation type="submission" date="2016-11" db="EMBL/GenBank/DDBJ databases">
        <title>Draft Genome Sequences of Nine Cyanobacterial Strains from Diverse Habitats.</title>
        <authorList>
            <person name="Zhu T."/>
            <person name="Hou S."/>
            <person name="Lu X."/>
            <person name="Hess W.R."/>
        </authorList>
    </citation>
    <scope>NUCLEOTIDE SEQUENCE [LARGE SCALE GENOMIC DNA]</scope>
    <source>
        <strain evidence="1 2">IAM M-71</strain>
    </source>
</reference>
<comment type="caution">
    <text evidence="1">The sequence shown here is derived from an EMBL/GenBank/DDBJ whole genome shotgun (WGS) entry which is preliminary data.</text>
</comment>
<proteinExistence type="predicted"/>
<dbReference type="AlphaFoldDB" id="A0A1U7I952"/>
<name>A0A1U7I952_9CYAN</name>
<evidence type="ECO:0000313" key="2">
    <source>
        <dbReference type="Proteomes" id="UP000185860"/>
    </source>
</evidence>
<protein>
    <submittedName>
        <fullName evidence="1">Uncharacterized protein</fullName>
    </submittedName>
</protein>
<organism evidence="1 2">
    <name type="scientific">[Phormidium ambiguum] IAM M-71</name>
    <dbReference type="NCBI Taxonomy" id="454136"/>
    <lineage>
        <taxon>Bacteria</taxon>
        <taxon>Bacillati</taxon>
        <taxon>Cyanobacteriota</taxon>
        <taxon>Cyanophyceae</taxon>
        <taxon>Oscillatoriophycideae</taxon>
        <taxon>Aerosakkonematales</taxon>
        <taxon>Aerosakkonemataceae</taxon>
        <taxon>Floridanema</taxon>
    </lineage>
</organism>
<evidence type="ECO:0000313" key="1">
    <source>
        <dbReference type="EMBL" id="OKH33027.1"/>
    </source>
</evidence>